<evidence type="ECO:0000313" key="7">
    <source>
        <dbReference type="Proteomes" id="UP000540266"/>
    </source>
</evidence>
<geneLocation type="plasmid" evidence="4 6">
    <name>pRphaN771c</name>
</geneLocation>
<evidence type="ECO:0000259" key="3">
    <source>
        <dbReference type="PROSITE" id="PS50222"/>
    </source>
</evidence>
<reference evidence="5 7" key="2">
    <citation type="submission" date="2020-11" db="EMBL/GenBank/DDBJ databases">
        <title>Indigenous Rhizobia Nodulating Common beans in Western Kenya.</title>
        <authorList>
            <person name="Wekesa C.S."/>
            <person name="Oelmueller R."/>
            <person name="Furch A.C."/>
        </authorList>
    </citation>
    <scope>NUCLEOTIDE SEQUENCE [LARGE SCALE GENOMIC DNA]</scope>
    <source>
        <strain evidence="7">BS3</strain>
        <strain evidence="5">S3</strain>
        <plasmid evidence="5 7">pBS3c</plasmid>
    </source>
</reference>
<evidence type="ECO:0000313" key="5">
    <source>
        <dbReference type="EMBL" id="QPK12194.1"/>
    </source>
</evidence>
<evidence type="ECO:0000313" key="4">
    <source>
        <dbReference type="EMBL" id="ANL87641.1"/>
    </source>
</evidence>
<dbReference type="PROSITE" id="PS00018">
    <property type="entry name" value="EF_HAND_1"/>
    <property type="match status" value="2"/>
</dbReference>
<dbReference type="PROSITE" id="PS50222">
    <property type="entry name" value="EF_HAND_2"/>
    <property type="match status" value="1"/>
</dbReference>
<evidence type="ECO:0000256" key="1">
    <source>
        <dbReference type="SAM" id="MobiDB-lite"/>
    </source>
</evidence>
<dbReference type="InterPro" id="IPR002048">
    <property type="entry name" value="EF_hand_dom"/>
</dbReference>
<dbReference type="GO" id="GO:0005509">
    <property type="term" value="F:calcium ion binding"/>
    <property type="evidence" value="ECO:0007669"/>
    <property type="project" value="InterPro"/>
</dbReference>
<keyword evidence="2" id="KW-0732">Signal</keyword>
<evidence type="ECO:0000256" key="2">
    <source>
        <dbReference type="SAM" id="SignalP"/>
    </source>
</evidence>
<dbReference type="RefSeq" id="WP_064826206.1">
    <property type="nucleotide sequence ID" value="NZ_CP013525.1"/>
</dbReference>
<keyword evidence="5" id="KW-0614">Plasmid</keyword>
<dbReference type="InterPro" id="IPR018247">
    <property type="entry name" value="EF_Hand_1_Ca_BS"/>
</dbReference>
<feature type="signal peptide" evidence="2">
    <location>
        <begin position="1"/>
        <end position="25"/>
    </location>
</feature>
<dbReference type="Proteomes" id="UP000078551">
    <property type="component" value="Plasmid pRphaN771c"/>
</dbReference>
<geneLocation type="plasmid" evidence="5 7">
    <name>pBS3c</name>
</geneLocation>
<evidence type="ECO:0000313" key="6">
    <source>
        <dbReference type="Proteomes" id="UP000078551"/>
    </source>
</evidence>
<gene>
    <name evidence="4" type="ORF">AMC81_PC00166</name>
    <name evidence="5" type="ORF">HER27_026290</name>
</gene>
<accession>A0A192TJ13</accession>
<dbReference type="InterPro" id="IPR011992">
    <property type="entry name" value="EF-hand-dom_pair"/>
</dbReference>
<keyword evidence="6" id="KW-1185">Reference proteome</keyword>
<name>A0A192TJ13_9HYPH</name>
<reference evidence="4 6" key="1">
    <citation type="submission" date="2015-11" db="EMBL/GenBank/DDBJ databases">
        <title>The limits of bacterial species coexistence and the symbiotic plasmid transference in sympatric Rhizobium populations.</title>
        <authorList>
            <person name="Perez-Carrascal O.M."/>
            <person name="VanInsberghe D."/>
            <person name="Juarez S."/>
            <person name="Polz M.F."/>
            <person name="Vinuesa P."/>
            <person name="Gonzalez V."/>
        </authorList>
    </citation>
    <scope>NUCLEOTIDE SEQUENCE [LARGE SCALE GENOMIC DNA]</scope>
    <source>
        <strain evidence="4 6">N771</strain>
        <plasmid evidence="4 6">pRphaN771c</plasmid>
    </source>
</reference>
<protein>
    <submittedName>
        <fullName evidence="4 5">EF-hand domain-containing protein</fullName>
    </submittedName>
</protein>
<dbReference type="EMBL" id="CP064934">
    <property type="protein sequence ID" value="QPK12194.1"/>
    <property type="molecule type" value="Genomic_DNA"/>
</dbReference>
<dbReference type="Pfam" id="PF13202">
    <property type="entry name" value="EF-hand_5"/>
    <property type="match status" value="2"/>
</dbReference>
<feature type="chain" id="PRO_5044554268" evidence="2">
    <location>
        <begin position="26"/>
        <end position="141"/>
    </location>
</feature>
<proteinExistence type="predicted"/>
<dbReference type="EMBL" id="CP013571">
    <property type="protein sequence ID" value="ANL87641.1"/>
    <property type="molecule type" value="Genomic_DNA"/>
</dbReference>
<dbReference type="SUPFAM" id="SSF47473">
    <property type="entry name" value="EF-hand"/>
    <property type="match status" value="1"/>
</dbReference>
<dbReference type="AlphaFoldDB" id="A0A192TJ13"/>
<organism evidence="5 7">
    <name type="scientific">Rhizobium phaseoli</name>
    <dbReference type="NCBI Taxonomy" id="396"/>
    <lineage>
        <taxon>Bacteria</taxon>
        <taxon>Pseudomonadati</taxon>
        <taxon>Pseudomonadota</taxon>
        <taxon>Alphaproteobacteria</taxon>
        <taxon>Hyphomicrobiales</taxon>
        <taxon>Rhizobiaceae</taxon>
        <taxon>Rhizobium/Agrobacterium group</taxon>
        <taxon>Rhizobium</taxon>
    </lineage>
</organism>
<dbReference type="Proteomes" id="UP000540266">
    <property type="component" value="Plasmid pBS3c"/>
</dbReference>
<sequence>MRMTIINAVLLAGAIIVGGAGPSFAQASGADPHHPEDSPRAASPSDMKGMTGSQGAMPGSDMPAGMMGQGMMMRSGMMGGMPMMGMRGSMMKIMFAVADTDGDGALSFEEVTAVHKRIFDSVDANKDGKVTTEEMQAFWRP</sequence>
<feature type="region of interest" description="Disordered" evidence="1">
    <location>
        <begin position="25"/>
        <end position="65"/>
    </location>
</feature>
<feature type="domain" description="EF-hand" evidence="3">
    <location>
        <begin position="86"/>
        <end position="121"/>
    </location>
</feature>
<dbReference type="CDD" id="cd00051">
    <property type="entry name" value="EFh"/>
    <property type="match status" value="1"/>
</dbReference>
<dbReference type="Gene3D" id="1.10.238.10">
    <property type="entry name" value="EF-hand"/>
    <property type="match status" value="2"/>
</dbReference>